<keyword evidence="5 6" id="KW-0472">Membrane</keyword>
<comment type="subunit">
    <text evidence="6">HflC and HflK may interact to form a multimeric complex.</text>
</comment>
<comment type="caution">
    <text evidence="9">The sequence shown here is derived from an EMBL/GenBank/DDBJ whole genome shotgun (WGS) entry which is preliminary data.</text>
</comment>
<dbReference type="PANTHER" id="PTHR43327:SF2">
    <property type="entry name" value="MODULATOR OF FTSH PROTEASE HFLK"/>
    <property type="match status" value="1"/>
</dbReference>
<dbReference type="InterPro" id="IPR020980">
    <property type="entry name" value="Membrane_HflK_N"/>
</dbReference>
<dbReference type="Pfam" id="PF01145">
    <property type="entry name" value="Band_7"/>
    <property type="match status" value="1"/>
</dbReference>
<dbReference type="NCBIfam" id="TIGR01933">
    <property type="entry name" value="hflK"/>
    <property type="match status" value="1"/>
</dbReference>
<evidence type="ECO:0000256" key="1">
    <source>
        <dbReference type="ARBA" id="ARBA00004167"/>
    </source>
</evidence>
<dbReference type="Gene3D" id="3.30.479.30">
    <property type="entry name" value="Band 7 domain"/>
    <property type="match status" value="1"/>
</dbReference>
<evidence type="ECO:0000256" key="6">
    <source>
        <dbReference type="RuleBase" id="RU364113"/>
    </source>
</evidence>
<dbReference type="InterPro" id="IPR010201">
    <property type="entry name" value="HflK"/>
</dbReference>
<evidence type="ECO:0000256" key="2">
    <source>
        <dbReference type="ARBA" id="ARBA00006971"/>
    </source>
</evidence>
<reference evidence="9 10" key="1">
    <citation type="submission" date="2023-08" db="EMBL/GenBank/DDBJ databases">
        <authorList>
            <person name="Joshi A."/>
            <person name="Thite S."/>
        </authorList>
    </citation>
    <scope>NUCLEOTIDE SEQUENCE [LARGE SCALE GENOMIC DNA]</scope>
    <source>
        <strain evidence="9 10">AC40</strain>
    </source>
</reference>
<evidence type="ECO:0000256" key="3">
    <source>
        <dbReference type="ARBA" id="ARBA00022692"/>
    </source>
</evidence>
<dbReference type="InterPro" id="IPR036013">
    <property type="entry name" value="Band_7/SPFH_dom_sf"/>
</dbReference>
<evidence type="ECO:0000256" key="4">
    <source>
        <dbReference type="ARBA" id="ARBA00022989"/>
    </source>
</evidence>
<dbReference type="PANTHER" id="PTHR43327">
    <property type="entry name" value="STOMATIN-LIKE PROTEIN 2, MITOCHONDRIAL"/>
    <property type="match status" value="1"/>
</dbReference>
<comment type="similarity">
    <text evidence="2 6">Belongs to the band 7/mec-2 family. HflK subfamily.</text>
</comment>
<proteinExistence type="inferred from homology"/>
<keyword evidence="9" id="KW-0645">Protease</keyword>
<name>A0ABT9GVK2_9GAMM</name>
<evidence type="ECO:0000259" key="8">
    <source>
        <dbReference type="SMART" id="SM00244"/>
    </source>
</evidence>
<accession>A0ABT9GVK2</accession>
<feature type="compositionally biased region" description="Polar residues" evidence="7">
    <location>
        <begin position="361"/>
        <end position="373"/>
    </location>
</feature>
<feature type="region of interest" description="Disordered" evidence="7">
    <location>
        <begin position="344"/>
        <end position="388"/>
    </location>
</feature>
<protein>
    <recommendedName>
        <fullName evidence="6">Protein HflK</fullName>
    </recommendedName>
</protein>
<dbReference type="GO" id="GO:0006508">
    <property type="term" value="P:proteolysis"/>
    <property type="evidence" value="ECO:0007669"/>
    <property type="project" value="UniProtKB-KW"/>
</dbReference>
<dbReference type="Proteomes" id="UP001231616">
    <property type="component" value="Unassembled WGS sequence"/>
</dbReference>
<dbReference type="RefSeq" id="WP_305892354.1">
    <property type="nucleotide sequence ID" value="NZ_JAUZVZ010000003.1"/>
</dbReference>
<keyword evidence="4 6" id="KW-1133">Transmembrane helix</keyword>
<organism evidence="9 10">
    <name type="scientific">Alkalimonas collagenimarina</name>
    <dbReference type="NCBI Taxonomy" id="400390"/>
    <lineage>
        <taxon>Bacteria</taxon>
        <taxon>Pseudomonadati</taxon>
        <taxon>Pseudomonadota</taxon>
        <taxon>Gammaproteobacteria</taxon>
        <taxon>Alkalimonas</taxon>
    </lineage>
</organism>
<keyword evidence="10" id="KW-1185">Reference proteome</keyword>
<keyword evidence="9" id="KW-0378">Hydrolase</keyword>
<dbReference type="SUPFAM" id="SSF117892">
    <property type="entry name" value="Band 7/SPFH domain"/>
    <property type="match status" value="1"/>
</dbReference>
<feature type="transmembrane region" description="Helical" evidence="6">
    <location>
        <begin position="62"/>
        <end position="82"/>
    </location>
</feature>
<keyword evidence="3 6" id="KW-0812">Transmembrane</keyword>
<dbReference type="InterPro" id="IPR001107">
    <property type="entry name" value="Band_7"/>
</dbReference>
<dbReference type="GO" id="GO:0008233">
    <property type="term" value="F:peptidase activity"/>
    <property type="evidence" value="ECO:0007669"/>
    <property type="project" value="UniProtKB-KW"/>
</dbReference>
<comment type="function">
    <text evidence="6">HflC and HflK could encode or regulate a protease.</text>
</comment>
<sequence length="388" mass="43135">MAWNEPGKNGKDNDPWKQGGRDQGPPDLDEVFRNFGKKFGGIFGGKGGGSAGSSGGGSITTLLLLIIIVAGLVWAFSGFYTIKESERGVILRFGQYHSEVGSGIHWKPTFVDRVTPVDITSVRSFRTDGFMLTQDQNLVRVTFEIQYRVFDARSYLFSVVNADSSLQEATDAALRFVIGHSLMDDILTRGREVVRQNTRQELETIITPYQMGLTLVDVNFRDARPPEEVRDAFDDAIAAQEDQERFVREADAYAREIEPRARGQVNRVMQEAEAYRQQVILRAQGEVARFAQLLPEYVAAPRVTRERLYIEAMEEVYSNTSKVMVDVTSGNNIMYLPLDQMIKGGSSGSGSSSSSAIPVTPQRSSQDSQNTAPRQDVLRGGTNRDGRR</sequence>
<dbReference type="InterPro" id="IPR050710">
    <property type="entry name" value="Band7/mec-2_domain"/>
</dbReference>
<evidence type="ECO:0000256" key="7">
    <source>
        <dbReference type="SAM" id="MobiDB-lite"/>
    </source>
</evidence>
<comment type="subcellular location">
    <subcellularLocation>
        <location evidence="1">Membrane</location>
        <topology evidence="1">Single-pass membrane protein</topology>
    </subcellularLocation>
</comment>
<gene>
    <name evidence="9" type="primary">hflK</name>
    <name evidence="9" type="ORF">Q3O60_02635</name>
</gene>
<dbReference type="SMART" id="SM00244">
    <property type="entry name" value="PHB"/>
    <property type="match status" value="1"/>
</dbReference>
<evidence type="ECO:0000256" key="5">
    <source>
        <dbReference type="ARBA" id="ARBA00023136"/>
    </source>
</evidence>
<evidence type="ECO:0000313" key="9">
    <source>
        <dbReference type="EMBL" id="MDP4535082.1"/>
    </source>
</evidence>
<dbReference type="Pfam" id="PF12221">
    <property type="entry name" value="HflK_N"/>
    <property type="match status" value="1"/>
</dbReference>
<dbReference type="CDD" id="cd03404">
    <property type="entry name" value="SPFH_HflK"/>
    <property type="match status" value="1"/>
</dbReference>
<feature type="region of interest" description="Disordered" evidence="7">
    <location>
        <begin position="1"/>
        <end position="27"/>
    </location>
</feature>
<feature type="domain" description="Band 7" evidence="8">
    <location>
        <begin position="77"/>
        <end position="237"/>
    </location>
</feature>
<evidence type="ECO:0000313" key="10">
    <source>
        <dbReference type="Proteomes" id="UP001231616"/>
    </source>
</evidence>
<dbReference type="EMBL" id="JAUZVZ010000003">
    <property type="protein sequence ID" value="MDP4535082.1"/>
    <property type="molecule type" value="Genomic_DNA"/>
</dbReference>